<feature type="chain" id="PRO_5045718233" description="Lipoprotein" evidence="2">
    <location>
        <begin position="21"/>
        <end position="185"/>
    </location>
</feature>
<evidence type="ECO:0000313" key="4">
    <source>
        <dbReference type="Proteomes" id="UP000783588"/>
    </source>
</evidence>
<feature type="region of interest" description="Disordered" evidence="1">
    <location>
        <begin position="25"/>
        <end position="67"/>
    </location>
</feature>
<protein>
    <recommendedName>
        <fullName evidence="5">Lipoprotein</fullName>
    </recommendedName>
</protein>
<evidence type="ECO:0000313" key="3">
    <source>
        <dbReference type="EMBL" id="MBU5489508.1"/>
    </source>
</evidence>
<proteinExistence type="predicted"/>
<dbReference type="Proteomes" id="UP000783588">
    <property type="component" value="Unassembled WGS sequence"/>
</dbReference>
<dbReference type="EMBL" id="JAHLQI010000001">
    <property type="protein sequence ID" value="MBU5489508.1"/>
    <property type="molecule type" value="Genomic_DNA"/>
</dbReference>
<keyword evidence="4" id="KW-1185">Reference proteome</keyword>
<evidence type="ECO:0000256" key="2">
    <source>
        <dbReference type="SAM" id="SignalP"/>
    </source>
</evidence>
<gene>
    <name evidence="3" type="ORF">KQI75_02500</name>
</gene>
<evidence type="ECO:0000256" key="1">
    <source>
        <dbReference type="SAM" id="MobiDB-lite"/>
    </source>
</evidence>
<dbReference type="PROSITE" id="PS51257">
    <property type="entry name" value="PROKAR_LIPOPROTEIN"/>
    <property type="match status" value="1"/>
</dbReference>
<comment type="caution">
    <text evidence="3">The sequence shown here is derived from an EMBL/GenBank/DDBJ whole genome shotgun (WGS) entry which is preliminary data.</text>
</comment>
<name>A0ABS6EPT6_9FIRM</name>
<sequence length="185" mass="20502">MKRWAMLGLMLLLLCGCGKQTISLPEAQQPDREPKPSASEGSGETAQVQKENTENDTDSAETDASGKAYQQKYFTNEAASDAETIRADAAPREETAQVDADEAQCNAMLEYARCLYPDYQADHAELSEKLVDGTAYLFAAIADKDGTTFCTIAYNAQKDIYYLYDSEMNQLIPIEYDEYGVRLVS</sequence>
<keyword evidence="2" id="KW-0732">Signal</keyword>
<dbReference type="RefSeq" id="WP_216469101.1">
    <property type="nucleotide sequence ID" value="NZ_JAHLQI010000001.1"/>
</dbReference>
<feature type="signal peptide" evidence="2">
    <location>
        <begin position="1"/>
        <end position="20"/>
    </location>
</feature>
<reference evidence="3 4" key="1">
    <citation type="submission" date="2021-06" db="EMBL/GenBank/DDBJ databases">
        <authorList>
            <person name="Sun Q."/>
            <person name="Li D."/>
        </authorList>
    </citation>
    <scope>NUCLEOTIDE SEQUENCE [LARGE SCALE GENOMIC DNA]</scope>
    <source>
        <strain evidence="3 4">MSJd-7</strain>
    </source>
</reference>
<feature type="compositionally biased region" description="Polar residues" evidence="1">
    <location>
        <begin position="39"/>
        <end position="50"/>
    </location>
</feature>
<accession>A0ABS6EPT6</accession>
<evidence type="ECO:0008006" key="5">
    <source>
        <dbReference type="Google" id="ProtNLM"/>
    </source>
</evidence>
<organism evidence="3 4">
    <name type="scientific">Butyricicoccus intestinisimiae</name>
    <dbReference type="NCBI Taxonomy" id="2841509"/>
    <lineage>
        <taxon>Bacteria</taxon>
        <taxon>Bacillati</taxon>
        <taxon>Bacillota</taxon>
        <taxon>Clostridia</taxon>
        <taxon>Eubacteriales</taxon>
        <taxon>Butyricicoccaceae</taxon>
        <taxon>Butyricicoccus</taxon>
    </lineage>
</organism>